<protein>
    <submittedName>
        <fullName evidence="1">AlpA family phage regulatory protein</fullName>
    </submittedName>
</protein>
<gene>
    <name evidence="1" type="ORF">MRM75_06495</name>
</gene>
<dbReference type="PANTHER" id="PTHR36154">
    <property type="entry name" value="DNA-BINDING TRANSCRIPTIONAL ACTIVATOR ALPA"/>
    <property type="match status" value="1"/>
</dbReference>
<dbReference type="PANTHER" id="PTHR36154:SF1">
    <property type="entry name" value="DNA-BINDING TRANSCRIPTIONAL ACTIVATOR ALPA"/>
    <property type="match status" value="1"/>
</dbReference>
<dbReference type="InterPro" id="IPR052931">
    <property type="entry name" value="Prophage_regulatory_activator"/>
</dbReference>
<evidence type="ECO:0000313" key="1">
    <source>
        <dbReference type="EMBL" id="XAG70615.1"/>
    </source>
</evidence>
<proteinExistence type="predicted"/>
<dbReference type="EMBL" id="CP095353">
    <property type="protein sequence ID" value="XAG70615.1"/>
    <property type="molecule type" value="Genomic_DNA"/>
</dbReference>
<dbReference type="InterPro" id="IPR010260">
    <property type="entry name" value="AlpA"/>
</dbReference>
<sequence>MLSNVLRPKYAIKMLGISRAKFFDMQNPNSPRFEPTFPKRIRLGANSVGYLEHEIMEWLKSRQEA</sequence>
<dbReference type="Pfam" id="PF05930">
    <property type="entry name" value="Phage_AlpA"/>
    <property type="match status" value="1"/>
</dbReference>
<reference evidence="1" key="1">
    <citation type="submission" date="2022-03" db="EMBL/GenBank/DDBJ databases">
        <title>Sea Food Isolates.</title>
        <authorList>
            <person name="Li c."/>
        </authorList>
    </citation>
    <scope>NUCLEOTIDE SEQUENCE</scope>
    <source>
        <strain evidence="1">19CA06SA08-2</strain>
    </source>
</reference>
<name>A0AAU6U9L2_UNCXX</name>
<accession>A0AAU6U9L2</accession>
<dbReference type="AlphaFoldDB" id="A0AAU6U9L2"/>
<organism evidence="1">
    <name type="scientific">bacterium 19CA06SA08-2</name>
    <dbReference type="NCBI Taxonomy" id="2920658"/>
    <lineage>
        <taxon>Bacteria</taxon>
    </lineage>
</organism>